<gene>
    <name evidence="6" type="ORF">HNR10_000355</name>
</gene>
<protein>
    <submittedName>
        <fullName evidence="6">Beta-glucosidase</fullName>
        <ecNumber evidence="6">3.2.1.21</ecNumber>
    </submittedName>
</protein>
<proteinExistence type="inferred from homology"/>
<name>A0A7Z0EI48_9ACTN</name>
<evidence type="ECO:0000256" key="2">
    <source>
        <dbReference type="ARBA" id="ARBA00022801"/>
    </source>
</evidence>
<organism evidence="6 7">
    <name type="scientific">Nocardiopsis aegyptia</name>
    <dbReference type="NCBI Taxonomy" id="220378"/>
    <lineage>
        <taxon>Bacteria</taxon>
        <taxon>Bacillati</taxon>
        <taxon>Actinomycetota</taxon>
        <taxon>Actinomycetes</taxon>
        <taxon>Streptosporangiales</taxon>
        <taxon>Nocardiopsidaceae</taxon>
        <taxon>Nocardiopsis</taxon>
    </lineage>
</organism>
<accession>A0A7Z0EI48</accession>
<dbReference type="AlphaFoldDB" id="A0A7Z0EI48"/>
<dbReference type="PRINTS" id="PR00133">
    <property type="entry name" value="GLHYDRLASE3"/>
</dbReference>
<sequence>MTSELRDRVARLSLESKVRLLTGRTGWTLHAAPGAGLLPITVSDGPAGVRGTEATQDEHSASLPSPTAVAAAWDTALMERAGRFFAAEARRKDVDVVLAPVLNLHRSPVGGRHFECLSEDPHLTAELGAAFVRALQGEGVGACPKHFIGNETECERTSYRARIDERTLREVYLPPFEAALDAGAWTVMAAYNGVDDGVESHSMTDHHRLLTGLLKDELGFDGVVVSDWAAARSTAPSANAGLDLVMPGPRGPWSDGDALLAAVRAGEVAEEVVDDKVERLLRLAGRVGKLDRDTSRPVEGEDERAALREIGARGHVLLRNEGGLLPLAPAAPRRVALIGPNAVDPHTQGGGSAHVTSKYLVGPVEGLREALPEDVDLTVVRGGDPRRHLPVLAHERLTRLDLTLHDAAGRSLGARPVAEPAFHVDVAEPDAVRAAVTAEITLTEPGTHHVEVGVVGRHTVRVDGLVRAEGGRTATEAEILESRHSHPDGPRVALEVTTAPRRVRVEIDTEVADFGGFGRGVIAQLRHRPPGPTADEEIARAVGAAAEADVAIVVVGTNDEVESEGYDRPDLHLPGHQDELVRRVAAANPRTVVVVNAGAPVLLPWLDDVPAVLWSWFGGQEYGHALADTLTGRAEPTGRLPWTLPRAHADVPFLDTRPTDGVLAYDEGVFVGHRAYDRDGREPHRPFGFGLGYTRWDLTRARLTGPPPARGGDGLLTAPVRVTATVANTGARPGRHVVQVYVEPPADEAGTARPLRSLAAFASVPADPGEHATVHLDLPPRAFAVWDTDTRSWRTPEGTYHLAVGSSSRAIAHRLPLQVR</sequence>
<evidence type="ECO:0000256" key="3">
    <source>
        <dbReference type="ARBA" id="ARBA00023277"/>
    </source>
</evidence>
<evidence type="ECO:0000256" key="4">
    <source>
        <dbReference type="RuleBase" id="RU361161"/>
    </source>
</evidence>
<keyword evidence="4 6" id="KW-0326">Glycosidase</keyword>
<dbReference type="PANTHER" id="PTHR42715:SF10">
    <property type="entry name" value="BETA-GLUCOSIDASE"/>
    <property type="match status" value="1"/>
</dbReference>
<dbReference type="InterPro" id="IPR002772">
    <property type="entry name" value="Glyco_hydro_3_C"/>
</dbReference>
<evidence type="ECO:0000313" key="7">
    <source>
        <dbReference type="Proteomes" id="UP000572051"/>
    </source>
</evidence>
<dbReference type="Pfam" id="PF01915">
    <property type="entry name" value="Glyco_hydro_3_C"/>
    <property type="match status" value="1"/>
</dbReference>
<dbReference type="InterPro" id="IPR001764">
    <property type="entry name" value="Glyco_hydro_3_N"/>
</dbReference>
<dbReference type="InterPro" id="IPR013783">
    <property type="entry name" value="Ig-like_fold"/>
</dbReference>
<dbReference type="PROSITE" id="PS00775">
    <property type="entry name" value="GLYCOSYL_HYDROL_F3"/>
    <property type="match status" value="1"/>
</dbReference>
<dbReference type="Proteomes" id="UP000572051">
    <property type="component" value="Unassembled WGS sequence"/>
</dbReference>
<dbReference type="Gene3D" id="3.40.50.1700">
    <property type="entry name" value="Glycoside hydrolase family 3 C-terminal domain"/>
    <property type="match status" value="1"/>
</dbReference>
<dbReference type="Gene3D" id="3.20.20.300">
    <property type="entry name" value="Glycoside hydrolase, family 3, N-terminal domain"/>
    <property type="match status" value="1"/>
</dbReference>
<dbReference type="PANTHER" id="PTHR42715">
    <property type="entry name" value="BETA-GLUCOSIDASE"/>
    <property type="match status" value="1"/>
</dbReference>
<keyword evidence="3" id="KW-0119">Carbohydrate metabolism</keyword>
<dbReference type="Pfam" id="PF14310">
    <property type="entry name" value="Fn3-like"/>
    <property type="match status" value="1"/>
</dbReference>
<dbReference type="Pfam" id="PF00933">
    <property type="entry name" value="Glyco_hydro_3"/>
    <property type="match status" value="1"/>
</dbReference>
<dbReference type="InterPro" id="IPR026891">
    <property type="entry name" value="Fn3-like"/>
</dbReference>
<dbReference type="InterPro" id="IPR036881">
    <property type="entry name" value="Glyco_hydro_3_C_sf"/>
</dbReference>
<dbReference type="InterPro" id="IPR017853">
    <property type="entry name" value="GH"/>
</dbReference>
<keyword evidence="2 4" id="KW-0378">Hydrolase</keyword>
<comment type="similarity">
    <text evidence="1 4">Belongs to the glycosyl hydrolase 3 family.</text>
</comment>
<reference evidence="6 7" key="1">
    <citation type="submission" date="2020-07" db="EMBL/GenBank/DDBJ databases">
        <title>Sequencing the genomes of 1000 actinobacteria strains.</title>
        <authorList>
            <person name="Klenk H.-P."/>
        </authorList>
    </citation>
    <scope>NUCLEOTIDE SEQUENCE [LARGE SCALE GENOMIC DNA]</scope>
    <source>
        <strain evidence="6 7">DSM 44442</strain>
    </source>
</reference>
<dbReference type="RefSeq" id="WP_179820310.1">
    <property type="nucleotide sequence ID" value="NZ_JACCFS010000001.1"/>
</dbReference>
<dbReference type="Gene3D" id="2.60.40.10">
    <property type="entry name" value="Immunoglobulins"/>
    <property type="match status" value="1"/>
</dbReference>
<dbReference type="InterPro" id="IPR036962">
    <property type="entry name" value="Glyco_hydro_3_N_sf"/>
</dbReference>
<keyword evidence="7" id="KW-1185">Reference proteome</keyword>
<dbReference type="InterPro" id="IPR019800">
    <property type="entry name" value="Glyco_hydro_3_AS"/>
</dbReference>
<dbReference type="InterPro" id="IPR050288">
    <property type="entry name" value="Cellulose_deg_GH3"/>
</dbReference>
<dbReference type="EC" id="3.2.1.21" evidence="6"/>
<dbReference type="SUPFAM" id="SSF52279">
    <property type="entry name" value="Beta-D-glucan exohydrolase, C-terminal domain"/>
    <property type="match status" value="1"/>
</dbReference>
<comment type="caution">
    <text evidence="6">The sequence shown here is derived from an EMBL/GenBank/DDBJ whole genome shotgun (WGS) entry which is preliminary data.</text>
</comment>
<evidence type="ECO:0000313" key="6">
    <source>
        <dbReference type="EMBL" id="NYJ32474.1"/>
    </source>
</evidence>
<dbReference type="SUPFAM" id="SSF51445">
    <property type="entry name" value="(Trans)glycosidases"/>
    <property type="match status" value="1"/>
</dbReference>
<dbReference type="GO" id="GO:0008422">
    <property type="term" value="F:beta-glucosidase activity"/>
    <property type="evidence" value="ECO:0007669"/>
    <property type="project" value="UniProtKB-EC"/>
</dbReference>
<evidence type="ECO:0000256" key="1">
    <source>
        <dbReference type="ARBA" id="ARBA00005336"/>
    </source>
</evidence>
<dbReference type="SMART" id="SM01217">
    <property type="entry name" value="Fn3_like"/>
    <property type="match status" value="1"/>
</dbReference>
<dbReference type="GO" id="GO:0005975">
    <property type="term" value="P:carbohydrate metabolic process"/>
    <property type="evidence" value="ECO:0007669"/>
    <property type="project" value="InterPro"/>
</dbReference>
<evidence type="ECO:0000259" key="5">
    <source>
        <dbReference type="SMART" id="SM01217"/>
    </source>
</evidence>
<dbReference type="Gene3D" id="2.60.120.260">
    <property type="entry name" value="Galactose-binding domain-like"/>
    <property type="match status" value="1"/>
</dbReference>
<feature type="domain" description="Fibronectin type III-like" evidence="5">
    <location>
        <begin position="736"/>
        <end position="808"/>
    </location>
</feature>
<dbReference type="EMBL" id="JACCFS010000001">
    <property type="protein sequence ID" value="NYJ32474.1"/>
    <property type="molecule type" value="Genomic_DNA"/>
</dbReference>